<dbReference type="NCBIfam" id="TIGR00575">
    <property type="entry name" value="dnlj"/>
    <property type="match status" value="1"/>
</dbReference>
<dbReference type="PROSITE" id="PS50172">
    <property type="entry name" value="BRCT"/>
    <property type="match status" value="1"/>
</dbReference>
<dbReference type="AlphaFoldDB" id="A0A8J7U4C7"/>
<comment type="function">
    <text evidence="1 14">DNA ligase that catalyzes the formation of phosphodiester linkages between 5'-phosphoryl and 3'-hydroxyl groups in double-stranded DNA using NAD as a coenzyme and as the energy source for the reaction. It is essential for DNA replication and repair of damaged DNA.</text>
</comment>
<evidence type="ECO:0000256" key="15">
    <source>
        <dbReference type="RuleBase" id="RU000618"/>
    </source>
</evidence>
<dbReference type="RefSeq" id="WP_207860462.1">
    <property type="nucleotide sequence ID" value="NZ_JAFREP010000017.1"/>
</dbReference>
<feature type="binding site" evidence="14">
    <location>
        <position position="289"/>
    </location>
    <ligand>
        <name>NAD(+)</name>
        <dbReference type="ChEBI" id="CHEBI:57540"/>
    </ligand>
</feature>
<dbReference type="PIRSF" id="PIRSF001604">
    <property type="entry name" value="LigA"/>
    <property type="match status" value="1"/>
</dbReference>
<keyword evidence="14" id="KW-0464">Manganese</keyword>
<evidence type="ECO:0000256" key="9">
    <source>
        <dbReference type="ARBA" id="ARBA00022842"/>
    </source>
</evidence>
<dbReference type="SUPFAM" id="SSF52113">
    <property type="entry name" value="BRCT domain"/>
    <property type="match status" value="1"/>
</dbReference>
<dbReference type="SMART" id="SM00532">
    <property type="entry name" value="LIGANc"/>
    <property type="match status" value="1"/>
</dbReference>
<dbReference type="InterPro" id="IPR001357">
    <property type="entry name" value="BRCT_dom"/>
</dbReference>
<keyword evidence="11 14" id="KW-0234">DNA repair</keyword>
<dbReference type="InterPro" id="IPR004149">
    <property type="entry name" value="Znf_DNAligase_C4"/>
</dbReference>
<feature type="binding site" evidence="14">
    <location>
        <begin position="33"/>
        <end position="37"/>
    </location>
    <ligand>
        <name>NAD(+)</name>
        <dbReference type="ChEBI" id="CHEBI:57540"/>
    </ligand>
</feature>
<dbReference type="CDD" id="cd17748">
    <property type="entry name" value="BRCT_DNA_ligase_like"/>
    <property type="match status" value="1"/>
</dbReference>
<reference evidence="17" key="1">
    <citation type="submission" date="2021-03" db="EMBL/GenBank/DDBJ databases">
        <authorList>
            <person name="Wang G."/>
        </authorList>
    </citation>
    <scope>NUCLEOTIDE SEQUENCE</scope>
    <source>
        <strain evidence="17">KCTC 12899</strain>
    </source>
</reference>
<comment type="cofactor">
    <cofactor evidence="14">
        <name>Mg(2+)</name>
        <dbReference type="ChEBI" id="CHEBI:18420"/>
    </cofactor>
    <cofactor evidence="14">
        <name>Mn(2+)</name>
        <dbReference type="ChEBI" id="CHEBI:29035"/>
    </cofactor>
</comment>
<evidence type="ECO:0000313" key="18">
    <source>
        <dbReference type="Proteomes" id="UP000664417"/>
    </source>
</evidence>
<evidence type="ECO:0000256" key="8">
    <source>
        <dbReference type="ARBA" id="ARBA00022833"/>
    </source>
</evidence>
<evidence type="ECO:0000256" key="13">
    <source>
        <dbReference type="ARBA" id="ARBA00060881"/>
    </source>
</evidence>
<dbReference type="EMBL" id="JAFREP010000017">
    <property type="protein sequence ID" value="MBO1320507.1"/>
    <property type="molecule type" value="Genomic_DNA"/>
</dbReference>
<evidence type="ECO:0000256" key="1">
    <source>
        <dbReference type="ARBA" id="ARBA00004067"/>
    </source>
</evidence>
<evidence type="ECO:0000256" key="5">
    <source>
        <dbReference type="ARBA" id="ARBA00022705"/>
    </source>
</evidence>
<feature type="binding site" evidence="14">
    <location>
        <position position="113"/>
    </location>
    <ligand>
        <name>NAD(+)</name>
        <dbReference type="ChEBI" id="CHEBI:57540"/>
    </ligand>
</feature>
<dbReference type="Pfam" id="PF01653">
    <property type="entry name" value="DNA_ligase_aden"/>
    <property type="match status" value="1"/>
</dbReference>
<dbReference type="InterPro" id="IPR041663">
    <property type="entry name" value="DisA/LigA_HHH"/>
</dbReference>
<comment type="caution">
    <text evidence="17">The sequence shown here is derived from an EMBL/GenBank/DDBJ whole genome shotgun (WGS) entry which is preliminary data.</text>
</comment>
<evidence type="ECO:0000256" key="14">
    <source>
        <dbReference type="HAMAP-Rule" id="MF_01588"/>
    </source>
</evidence>
<evidence type="ECO:0000313" key="17">
    <source>
        <dbReference type="EMBL" id="MBO1320507.1"/>
    </source>
</evidence>
<dbReference type="InterPro" id="IPR018239">
    <property type="entry name" value="DNA_ligase_AS"/>
</dbReference>
<dbReference type="InterPro" id="IPR003583">
    <property type="entry name" value="Hlx-hairpin-Hlx_DNA-bd_motif"/>
</dbReference>
<dbReference type="Pfam" id="PF03119">
    <property type="entry name" value="DNA_ligase_ZBD"/>
    <property type="match status" value="1"/>
</dbReference>
<dbReference type="Pfam" id="PF12826">
    <property type="entry name" value="HHH_2"/>
    <property type="match status" value="1"/>
</dbReference>
<dbReference type="GO" id="GO:0006281">
    <property type="term" value="P:DNA repair"/>
    <property type="evidence" value="ECO:0007669"/>
    <property type="project" value="UniProtKB-KW"/>
</dbReference>
<dbReference type="PROSITE" id="PS01055">
    <property type="entry name" value="DNA_LIGASE_N1"/>
    <property type="match status" value="1"/>
</dbReference>
<evidence type="ECO:0000256" key="12">
    <source>
        <dbReference type="ARBA" id="ARBA00034005"/>
    </source>
</evidence>
<dbReference type="EC" id="6.5.1.2" evidence="2 14"/>
<dbReference type="SMART" id="SM00278">
    <property type="entry name" value="HhH1"/>
    <property type="match status" value="4"/>
</dbReference>
<dbReference type="Gene3D" id="1.10.150.20">
    <property type="entry name" value="5' to 3' exonuclease, C-terminal subdomain"/>
    <property type="match status" value="2"/>
</dbReference>
<feature type="binding site" evidence="14">
    <location>
        <position position="136"/>
    </location>
    <ligand>
        <name>NAD(+)</name>
        <dbReference type="ChEBI" id="CHEBI:57540"/>
    </ligand>
</feature>
<dbReference type="InterPro" id="IPR013839">
    <property type="entry name" value="DNAligase_adenylation"/>
</dbReference>
<dbReference type="FunFam" id="1.10.150.20:FF:000007">
    <property type="entry name" value="DNA ligase"/>
    <property type="match status" value="1"/>
</dbReference>
<dbReference type="NCBIfam" id="NF005932">
    <property type="entry name" value="PRK07956.1"/>
    <property type="match status" value="1"/>
</dbReference>
<keyword evidence="8 14" id="KW-0862">Zinc</keyword>
<dbReference type="Gene3D" id="6.20.10.30">
    <property type="match status" value="1"/>
</dbReference>
<feature type="binding site" evidence="14">
    <location>
        <begin position="82"/>
        <end position="83"/>
    </location>
    <ligand>
        <name>NAD(+)</name>
        <dbReference type="ChEBI" id="CHEBI:57540"/>
    </ligand>
</feature>
<comment type="catalytic activity">
    <reaction evidence="12 14 15">
        <text>NAD(+) + (deoxyribonucleotide)n-3'-hydroxyl + 5'-phospho-(deoxyribonucleotide)m = (deoxyribonucleotide)n+m + AMP + beta-nicotinamide D-nucleotide.</text>
        <dbReference type="EC" id="6.5.1.2"/>
    </reaction>
</comment>
<dbReference type="GO" id="GO:0003677">
    <property type="term" value="F:DNA binding"/>
    <property type="evidence" value="ECO:0007669"/>
    <property type="project" value="InterPro"/>
</dbReference>
<dbReference type="CDD" id="cd00114">
    <property type="entry name" value="LIGANc"/>
    <property type="match status" value="1"/>
</dbReference>
<evidence type="ECO:0000256" key="6">
    <source>
        <dbReference type="ARBA" id="ARBA00022723"/>
    </source>
</evidence>
<proteinExistence type="inferred from homology"/>
<feature type="binding site" evidence="14">
    <location>
        <position position="313"/>
    </location>
    <ligand>
        <name>NAD(+)</name>
        <dbReference type="ChEBI" id="CHEBI:57540"/>
    </ligand>
</feature>
<organism evidence="17 18">
    <name type="scientific">Acanthopleuribacter pedis</name>
    <dbReference type="NCBI Taxonomy" id="442870"/>
    <lineage>
        <taxon>Bacteria</taxon>
        <taxon>Pseudomonadati</taxon>
        <taxon>Acidobacteriota</taxon>
        <taxon>Holophagae</taxon>
        <taxon>Acanthopleuribacterales</taxon>
        <taxon>Acanthopleuribacteraceae</taxon>
        <taxon>Acanthopleuribacter</taxon>
    </lineage>
</organism>
<evidence type="ECO:0000259" key="16">
    <source>
        <dbReference type="PROSITE" id="PS50172"/>
    </source>
</evidence>
<dbReference type="Gene3D" id="1.10.287.610">
    <property type="entry name" value="Helix hairpin bin"/>
    <property type="match status" value="1"/>
</dbReference>
<evidence type="ECO:0000256" key="3">
    <source>
        <dbReference type="ARBA" id="ARBA00013308"/>
    </source>
</evidence>
<dbReference type="FunFam" id="2.40.50.140:FF:000012">
    <property type="entry name" value="DNA ligase"/>
    <property type="match status" value="1"/>
</dbReference>
<dbReference type="InterPro" id="IPR010994">
    <property type="entry name" value="RuvA_2-like"/>
</dbReference>
<gene>
    <name evidence="14 17" type="primary">ligA</name>
    <name evidence="17" type="ORF">J3U88_18670</name>
</gene>
<dbReference type="SMART" id="SM00292">
    <property type="entry name" value="BRCT"/>
    <property type="match status" value="1"/>
</dbReference>
<evidence type="ECO:0000256" key="2">
    <source>
        <dbReference type="ARBA" id="ARBA00012722"/>
    </source>
</evidence>
<dbReference type="GO" id="GO:0006260">
    <property type="term" value="P:DNA replication"/>
    <property type="evidence" value="ECO:0007669"/>
    <property type="project" value="UniProtKB-KW"/>
</dbReference>
<evidence type="ECO:0000256" key="10">
    <source>
        <dbReference type="ARBA" id="ARBA00023027"/>
    </source>
</evidence>
<name>A0A8J7U4C7_9BACT</name>
<dbReference type="Gene3D" id="3.30.470.30">
    <property type="entry name" value="DNA ligase/mRNA capping enzyme"/>
    <property type="match status" value="1"/>
</dbReference>
<dbReference type="SUPFAM" id="SSF56091">
    <property type="entry name" value="DNA ligase/mRNA capping enzyme, catalytic domain"/>
    <property type="match status" value="1"/>
</dbReference>
<keyword evidence="6 14" id="KW-0479">Metal-binding</keyword>
<evidence type="ECO:0000256" key="11">
    <source>
        <dbReference type="ARBA" id="ARBA00023204"/>
    </source>
</evidence>
<keyword evidence="7 14" id="KW-0227">DNA damage</keyword>
<dbReference type="Gene3D" id="2.40.50.140">
    <property type="entry name" value="Nucleic acid-binding proteins"/>
    <property type="match status" value="1"/>
</dbReference>
<dbReference type="GO" id="GO:0046872">
    <property type="term" value="F:metal ion binding"/>
    <property type="evidence" value="ECO:0007669"/>
    <property type="project" value="UniProtKB-KW"/>
</dbReference>
<dbReference type="PANTHER" id="PTHR23389">
    <property type="entry name" value="CHROMOSOME TRANSMISSION FIDELITY FACTOR 18"/>
    <property type="match status" value="1"/>
</dbReference>
<dbReference type="PROSITE" id="PS01056">
    <property type="entry name" value="DNA_LIGASE_N2"/>
    <property type="match status" value="1"/>
</dbReference>
<dbReference type="InterPro" id="IPR012340">
    <property type="entry name" value="NA-bd_OB-fold"/>
</dbReference>
<sequence>MSEQIRRQMDRLIEQIEYHRVRYYNEHNPEISDAEYDALERELKALEAANPKLVRPDSPSFRVGGGVAKDHPQKEHATPMLSLENSYNSADLADYFERCVAEVGDETLRYSAELKIDGVSLSLVYLNGSLDSAVTRGDGRVGEEVTLNAKTIRDLPLRVAAWKDIDRMEVRGEVYIDRDDFAQINEKRAAAGLPLFANPRNSAAGSMRLLDSREAAARHLRIFVFQALGPWAQTINSHIEALKQLKELGFTTNPHNTVIQNLAELERLIEDWSAKRPGLAYDTDGIVLKVDDTSFYETIGYTSKFPKWATAYKFPAEQATTQLKEITIQVGRTGVLTPVANFEPVALAGTTVSRATLHNFDEIQKKDIRVGDWVFIEKGGDIIPKVVKVIESKRDRNSTAYALPDQCPSCGSEPQRVPGQVALRCENLACPAQLERRIMHFASRNAMDIQGLGKERVQQMVEQKLVTDLVSIYQLDEEKLWQLERVGTKWIKNLLGEIEKSKTRPFARVLFAVGIPMIGEKVAELFVQRFPSYEALLAAEVEELADLHGIGEKVAASLHEHLRLPSYQETFRQFGSMGLQLVAEHKPPQEGDDALKGKTIVVTGTFNELSRKEITDLLKQRGAKVTSSVTSKTDFLVCGEKPGSKLAKAQSLEVTVVGEEWIAQWQNP</sequence>
<feature type="binding site" evidence="14">
    <location>
        <position position="410"/>
    </location>
    <ligand>
        <name>Zn(2+)</name>
        <dbReference type="ChEBI" id="CHEBI:29105"/>
    </ligand>
</feature>
<keyword evidence="5 14" id="KW-0235">DNA replication</keyword>
<feature type="binding site" evidence="14">
    <location>
        <position position="425"/>
    </location>
    <ligand>
        <name>Zn(2+)</name>
        <dbReference type="ChEBI" id="CHEBI:29105"/>
    </ligand>
</feature>
<feature type="domain" description="BRCT" evidence="16">
    <location>
        <begin position="590"/>
        <end position="664"/>
    </location>
</feature>
<dbReference type="Pfam" id="PF03120">
    <property type="entry name" value="OB_DNA_ligase"/>
    <property type="match status" value="1"/>
</dbReference>
<feature type="binding site" evidence="14">
    <location>
        <position position="173"/>
    </location>
    <ligand>
        <name>NAD(+)</name>
        <dbReference type="ChEBI" id="CHEBI:57540"/>
    </ligand>
</feature>
<dbReference type="InterPro" id="IPR036420">
    <property type="entry name" value="BRCT_dom_sf"/>
</dbReference>
<dbReference type="GO" id="GO:0003911">
    <property type="term" value="F:DNA ligase (NAD+) activity"/>
    <property type="evidence" value="ECO:0007669"/>
    <property type="project" value="UniProtKB-UniRule"/>
</dbReference>
<keyword evidence="4 14" id="KW-0436">Ligase</keyword>
<dbReference type="PANTHER" id="PTHR23389:SF9">
    <property type="entry name" value="DNA LIGASE"/>
    <property type="match status" value="1"/>
</dbReference>
<keyword evidence="10 14" id="KW-0520">NAD</keyword>
<dbReference type="SUPFAM" id="SSF50249">
    <property type="entry name" value="Nucleic acid-binding proteins"/>
    <property type="match status" value="1"/>
</dbReference>
<protein>
    <recommendedName>
        <fullName evidence="3 14">DNA ligase</fullName>
        <ecNumber evidence="2 14">6.5.1.2</ecNumber>
    </recommendedName>
    <alternativeName>
        <fullName evidence="14">Polydeoxyribonucleotide synthase [NAD(+)]</fullName>
    </alternativeName>
</protein>
<dbReference type="InterPro" id="IPR013840">
    <property type="entry name" value="DNAligase_N"/>
</dbReference>
<feature type="active site" description="N6-AMP-lysine intermediate" evidence="14">
    <location>
        <position position="115"/>
    </location>
</feature>
<evidence type="ECO:0000256" key="4">
    <source>
        <dbReference type="ARBA" id="ARBA00022598"/>
    </source>
</evidence>
<dbReference type="InterPro" id="IPR001679">
    <property type="entry name" value="DNA_ligase"/>
</dbReference>
<dbReference type="SUPFAM" id="SSF47781">
    <property type="entry name" value="RuvA domain 2-like"/>
    <property type="match status" value="1"/>
</dbReference>
<dbReference type="InterPro" id="IPR004150">
    <property type="entry name" value="NAD_DNA_ligase_OB"/>
</dbReference>
<keyword evidence="9 14" id="KW-0460">Magnesium</keyword>
<keyword evidence="18" id="KW-1185">Reference proteome</keyword>
<dbReference type="Pfam" id="PF00533">
    <property type="entry name" value="BRCT"/>
    <property type="match status" value="1"/>
</dbReference>
<dbReference type="HAMAP" id="MF_01588">
    <property type="entry name" value="DNA_ligase_A"/>
    <property type="match status" value="1"/>
</dbReference>
<accession>A0A8J7U4C7</accession>
<feature type="binding site" evidence="14">
    <location>
        <position position="407"/>
    </location>
    <ligand>
        <name>Zn(2+)</name>
        <dbReference type="ChEBI" id="CHEBI:29105"/>
    </ligand>
</feature>
<evidence type="ECO:0000256" key="7">
    <source>
        <dbReference type="ARBA" id="ARBA00022763"/>
    </source>
</evidence>
<dbReference type="InterPro" id="IPR033136">
    <property type="entry name" value="DNA_ligase_CS"/>
</dbReference>
<feature type="binding site" evidence="14">
    <location>
        <position position="430"/>
    </location>
    <ligand>
        <name>Zn(2+)</name>
        <dbReference type="ChEBI" id="CHEBI:29105"/>
    </ligand>
</feature>
<dbReference type="Proteomes" id="UP000664417">
    <property type="component" value="Unassembled WGS sequence"/>
</dbReference>
<comment type="similarity">
    <text evidence="13 14">Belongs to the NAD-dependent DNA ligase family. LigA subfamily.</text>
</comment>
<dbReference type="Gene3D" id="3.40.50.10190">
    <property type="entry name" value="BRCT domain"/>
    <property type="match status" value="1"/>
</dbReference>